<evidence type="ECO:0000256" key="1">
    <source>
        <dbReference type="ARBA" id="ARBA00023015"/>
    </source>
</evidence>
<dbReference type="GO" id="GO:0003677">
    <property type="term" value="F:DNA binding"/>
    <property type="evidence" value="ECO:0007669"/>
    <property type="project" value="UniProtKB-KW"/>
</dbReference>
<gene>
    <name evidence="6" type="ORF">GBK04_29870</name>
</gene>
<dbReference type="InterPro" id="IPR036388">
    <property type="entry name" value="WH-like_DNA-bd_sf"/>
</dbReference>
<feature type="transmembrane region" description="Helical" evidence="4">
    <location>
        <begin position="41"/>
        <end position="59"/>
    </location>
</feature>
<evidence type="ECO:0000313" key="7">
    <source>
        <dbReference type="Proteomes" id="UP000479293"/>
    </source>
</evidence>
<keyword evidence="4" id="KW-0812">Transmembrane</keyword>
<dbReference type="SMART" id="SM00421">
    <property type="entry name" value="HTH_LUXR"/>
    <property type="match status" value="1"/>
</dbReference>
<reference evidence="6 7" key="1">
    <citation type="submission" date="2019-10" db="EMBL/GenBank/DDBJ databases">
        <title>Draft Genome Sequence of Cytophagaceae sp. SJW1-29.</title>
        <authorList>
            <person name="Choi A."/>
        </authorList>
    </citation>
    <scope>NUCLEOTIDE SEQUENCE [LARGE SCALE GENOMIC DNA]</scope>
    <source>
        <strain evidence="6 7">SJW1-29</strain>
    </source>
</reference>
<feature type="transmembrane region" description="Helical" evidence="4">
    <location>
        <begin position="173"/>
        <end position="191"/>
    </location>
</feature>
<feature type="transmembrane region" description="Helical" evidence="4">
    <location>
        <begin position="6"/>
        <end position="29"/>
    </location>
</feature>
<organism evidence="6 7">
    <name type="scientific">Salmonirosea aquatica</name>
    <dbReference type="NCBI Taxonomy" id="2654236"/>
    <lineage>
        <taxon>Bacteria</taxon>
        <taxon>Pseudomonadati</taxon>
        <taxon>Bacteroidota</taxon>
        <taxon>Cytophagia</taxon>
        <taxon>Cytophagales</taxon>
        <taxon>Spirosomataceae</taxon>
        <taxon>Salmonirosea</taxon>
    </lineage>
</organism>
<name>A0A7C9BEV9_9BACT</name>
<dbReference type="CDD" id="cd06170">
    <property type="entry name" value="LuxR_C_like"/>
    <property type="match status" value="1"/>
</dbReference>
<keyword evidence="1" id="KW-0805">Transcription regulation</keyword>
<feature type="transmembrane region" description="Helical" evidence="4">
    <location>
        <begin position="104"/>
        <end position="127"/>
    </location>
</feature>
<dbReference type="InterPro" id="IPR000792">
    <property type="entry name" value="Tscrpt_reg_LuxR_C"/>
</dbReference>
<evidence type="ECO:0000259" key="5">
    <source>
        <dbReference type="PROSITE" id="PS50043"/>
    </source>
</evidence>
<feature type="transmembrane region" description="Helical" evidence="4">
    <location>
        <begin position="133"/>
        <end position="153"/>
    </location>
</feature>
<evidence type="ECO:0000256" key="2">
    <source>
        <dbReference type="ARBA" id="ARBA00023125"/>
    </source>
</evidence>
<dbReference type="PANTHER" id="PTHR44688">
    <property type="entry name" value="DNA-BINDING TRANSCRIPTIONAL ACTIVATOR DEVR_DOSR"/>
    <property type="match status" value="1"/>
</dbReference>
<comment type="caution">
    <text evidence="6">The sequence shown here is derived from an EMBL/GenBank/DDBJ whole genome shotgun (WGS) entry which is preliminary data.</text>
</comment>
<keyword evidence="3" id="KW-0804">Transcription</keyword>
<dbReference type="PROSITE" id="PS50043">
    <property type="entry name" value="HTH_LUXR_2"/>
    <property type="match status" value="1"/>
</dbReference>
<keyword evidence="2" id="KW-0238">DNA-binding</keyword>
<protein>
    <submittedName>
        <fullName evidence="6">LuxR family transcriptional regulator</fullName>
    </submittedName>
</protein>
<proteinExistence type="predicted"/>
<dbReference type="PROSITE" id="PS00622">
    <property type="entry name" value="HTH_LUXR_1"/>
    <property type="match status" value="1"/>
</dbReference>
<dbReference type="AlphaFoldDB" id="A0A7C9BEV9"/>
<evidence type="ECO:0000256" key="3">
    <source>
        <dbReference type="ARBA" id="ARBA00023163"/>
    </source>
</evidence>
<feature type="transmembrane region" description="Helical" evidence="4">
    <location>
        <begin position="197"/>
        <end position="216"/>
    </location>
</feature>
<dbReference type="SUPFAM" id="SSF46894">
    <property type="entry name" value="C-terminal effector domain of the bipartite response regulators"/>
    <property type="match status" value="1"/>
</dbReference>
<evidence type="ECO:0000256" key="4">
    <source>
        <dbReference type="SAM" id="Phobius"/>
    </source>
</evidence>
<dbReference type="Pfam" id="PF00196">
    <property type="entry name" value="GerE"/>
    <property type="match status" value="1"/>
</dbReference>
<dbReference type="RefSeq" id="WP_152766897.1">
    <property type="nucleotide sequence ID" value="NZ_WHLY01000004.1"/>
</dbReference>
<dbReference type="Gene3D" id="1.10.10.10">
    <property type="entry name" value="Winged helix-like DNA-binding domain superfamily/Winged helix DNA-binding domain"/>
    <property type="match status" value="1"/>
</dbReference>
<dbReference type="InterPro" id="IPR016032">
    <property type="entry name" value="Sig_transdc_resp-reg_C-effctor"/>
</dbReference>
<dbReference type="GO" id="GO:0006355">
    <property type="term" value="P:regulation of DNA-templated transcription"/>
    <property type="evidence" value="ECO:0007669"/>
    <property type="project" value="InterPro"/>
</dbReference>
<dbReference type="Proteomes" id="UP000479293">
    <property type="component" value="Unassembled WGS sequence"/>
</dbReference>
<keyword evidence="4" id="KW-1133">Transmembrane helix</keyword>
<feature type="transmembrane region" description="Helical" evidence="4">
    <location>
        <begin position="71"/>
        <end position="92"/>
    </location>
</feature>
<keyword evidence="4" id="KW-0472">Membrane</keyword>
<keyword evidence="7" id="KW-1185">Reference proteome</keyword>
<dbReference type="EMBL" id="WHLY01000004">
    <property type="protein sequence ID" value="MPR37422.1"/>
    <property type="molecule type" value="Genomic_DNA"/>
</dbReference>
<feature type="domain" description="HTH luxR-type" evidence="5">
    <location>
        <begin position="254"/>
        <end position="319"/>
    </location>
</feature>
<evidence type="ECO:0000313" key="6">
    <source>
        <dbReference type="EMBL" id="MPR37422.1"/>
    </source>
</evidence>
<accession>A0A7C9BEV9</accession>
<dbReference type="PRINTS" id="PR00038">
    <property type="entry name" value="HTHLUXR"/>
</dbReference>
<sequence>MRVFGTDIHIVTFCFIVIEVVFFLYQLYYYLCWPKDQNRKYYLILLFLLIVKNLAMGLFPDPQYTNIPMVIQYAFTYAAGFIMASYFPYYFYRSYNLEGLRFHATYGVVLFLYLPFTLIFTTEYLVTGNIDNAIAHGLIIPAAYSLVLAYAMFRSVRKAFTNAIENHRYYEEIGMYCSVVPFVAIAFFPGIDQVTEAVITNAGFTILTVLFIRRSIIQARLDRAKLQAFEANETETPFNGIVDVMEQNIKVFEANMSLFKLTTRQREVVRLVRTGIPYKSVAEQLYVSEKTVQKHMEHIYQKVGVTNKTELMNKFMQNQ</sequence>
<dbReference type="PANTHER" id="PTHR44688:SF16">
    <property type="entry name" value="DNA-BINDING TRANSCRIPTIONAL ACTIVATOR DEVR_DOSR"/>
    <property type="match status" value="1"/>
</dbReference>